<comment type="caution">
    <text evidence="2">The sequence shown here is derived from an EMBL/GenBank/DDBJ whole genome shotgun (WGS) entry which is preliminary data.</text>
</comment>
<protein>
    <recommendedName>
        <fullName evidence="1">MOSC domain-containing protein</fullName>
    </recommendedName>
</protein>
<organism evidence="2 3">
    <name type="scientific">Pontibacillus marinus BH030004 = DSM 16465</name>
    <dbReference type="NCBI Taxonomy" id="1385511"/>
    <lineage>
        <taxon>Bacteria</taxon>
        <taxon>Bacillati</taxon>
        <taxon>Bacillota</taxon>
        <taxon>Bacilli</taxon>
        <taxon>Bacillales</taxon>
        <taxon>Bacillaceae</taxon>
        <taxon>Pontibacillus</taxon>
    </lineage>
</organism>
<dbReference type="InterPro" id="IPR005163">
    <property type="entry name" value="Tri_helical_YiiM-like"/>
</dbReference>
<dbReference type="InterPro" id="IPR011037">
    <property type="entry name" value="Pyrv_Knase-like_insert_dom_sf"/>
</dbReference>
<dbReference type="Pfam" id="PF03475">
    <property type="entry name" value="YiiM_3-alpha"/>
    <property type="match status" value="1"/>
</dbReference>
<feature type="domain" description="MOSC" evidence="1">
    <location>
        <begin position="30"/>
        <end position="164"/>
    </location>
</feature>
<dbReference type="AlphaFoldDB" id="A0A0A5I3C9"/>
<dbReference type="Pfam" id="PF03473">
    <property type="entry name" value="MOSC"/>
    <property type="match status" value="1"/>
</dbReference>
<gene>
    <name evidence="2" type="ORF">N783_21365</name>
</gene>
<dbReference type="GO" id="GO:0030170">
    <property type="term" value="F:pyridoxal phosphate binding"/>
    <property type="evidence" value="ECO:0007669"/>
    <property type="project" value="InterPro"/>
</dbReference>
<accession>A0A0A5I3C9</accession>
<keyword evidence="3" id="KW-1185">Reference proteome</keyword>
<proteinExistence type="predicted"/>
<dbReference type="Proteomes" id="UP000030403">
    <property type="component" value="Unassembled WGS sequence"/>
</dbReference>
<dbReference type="PROSITE" id="PS51340">
    <property type="entry name" value="MOSC"/>
    <property type="match status" value="1"/>
</dbReference>
<dbReference type="GO" id="GO:0030151">
    <property type="term" value="F:molybdenum ion binding"/>
    <property type="evidence" value="ECO:0007669"/>
    <property type="project" value="InterPro"/>
</dbReference>
<sequence length="217" mass="24658">MAYELKSVNVGKPQVVKRNGEELYTSFIKTPTKNRIAVTKFGLEGDEQADKKHHGGEQKAVCVYPYEHFPYWEEQTGVKMEASAFGENLTIDGVSEDKVYIGDVFQWGDAELQVTHPRTPCQHISFVHDVKTFTKQVTQTGLTGFYAKVIKEGSASLHDSFVRTHQEPHLVSVSEINRLKYQVRNDQEGLERAIQVEALEPELKASFTERLNKLTEQ</sequence>
<dbReference type="OrthoDB" id="9786134at2"/>
<dbReference type="STRING" id="1385511.GCA_000425225_02145"/>
<dbReference type="PANTHER" id="PTHR30212:SF2">
    <property type="entry name" value="PROTEIN YIIM"/>
    <property type="match status" value="1"/>
</dbReference>
<dbReference type="PANTHER" id="PTHR30212">
    <property type="entry name" value="PROTEIN YIIM"/>
    <property type="match status" value="1"/>
</dbReference>
<dbReference type="GO" id="GO:0003824">
    <property type="term" value="F:catalytic activity"/>
    <property type="evidence" value="ECO:0007669"/>
    <property type="project" value="InterPro"/>
</dbReference>
<dbReference type="InterPro" id="IPR052353">
    <property type="entry name" value="Benzoxazolinone_Detox_Enz"/>
</dbReference>
<dbReference type="SUPFAM" id="SSF50800">
    <property type="entry name" value="PK beta-barrel domain-like"/>
    <property type="match status" value="1"/>
</dbReference>
<dbReference type="RefSeq" id="WP_027448627.1">
    <property type="nucleotide sequence ID" value="NZ_AVPF01000008.1"/>
</dbReference>
<name>A0A0A5I3C9_9BACI</name>
<evidence type="ECO:0000259" key="1">
    <source>
        <dbReference type="PROSITE" id="PS51340"/>
    </source>
</evidence>
<reference evidence="2 3" key="1">
    <citation type="submission" date="2013-08" db="EMBL/GenBank/DDBJ databases">
        <authorList>
            <person name="Huang J."/>
            <person name="Wang G."/>
        </authorList>
    </citation>
    <scope>NUCLEOTIDE SEQUENCE [LARGE SCALE GENOMIC DNA]</scope>
    <source>
        <strain evidence="2 3">BH030004</strain>
    </source>
</reference>
<dbReference type="Gene3D" id="2.40.33.20">
    <property type="entry name" value="PK beta-barrel domain-like"/>
    <property type="match status" value="1"/>
</dbReference>
<dbReference type="InterPro" id="IPR005302">
    <property type="entry name" value="MoCF_Sase_C"/>
</dbReference>
<dbReference type="EMBL" id="AVPF01000008">
    <property type="protein sequence ID" value="KGX90342.1"/>
    <property type="molecule type" value="Genomic_DNA"/>
</dbReference>
<dbReference type="eggNOG" id="COG2258">
    <property type="taxonomic scope" value="Bacteria"/>
</dbReference>
<evidence type="ECO:0000313" key="3">
    <source>
        <dbReference type="Proteomes" id="UP000030403"/>
    </source>
</evidence>
<evidence type="ECO:0000313" key="2">
    <source>
        <dbReference type="EMBL" id="KGX90342.1"/>
    </source>
</evidence>